<comment type="caution">
    <text evidence="4">Lacks conserved residue(s) required for the propagation of feature annotation.</text>
</comment>
<comment type="subcellular location">
    <subcellularLocation>
        <location evidence="4">Cytoplasm</location>
    </subcellularLocation>
</comment>
<evidence type="ECO:0000256" key="3">
    <source>
        <dbReference type="ARBA" id="ARBA00023239"/>
    </source>
</evidence>
<dbReference type="InterPro" id="IPR007440">
    <property type="entry name" value="Chorismate--pyruvate_lyase"/>
</dbReference>
<dbReference type="EC" id="4.1.3.40" evidence="4"/>
<evidence type="ECO:0000256" key="4">
    <source>
        <dbReference type="HAMAP-Rule" id="MF_01632"/>
    </source>
</evidence>
<feature type="binding site" evidence="4">
    <location>
        <position position="79"/>
    </location>
    <ligand>
        <name>substrate</name>
    </ligand>
</feature>
<dbReference type="PANTHER" id="PTHR38683:SF1">
    <property type="entry name" value="CHORISMATE PYRUVATE-LYASE"/>
    <property type="match status" value="1"/>
</dbReference>
<evidence type="ECO:0000313" key="5">
    <source>
        <dbReference type="EMBL" id="SHK94040.1"/>
    </source>
</evidence>
<dbReference type="GO" id="GO:0005829">
    <property type="term" value="C:cytosol"/>
    <property type="evidence" value="ECO:0007669"/>
    <property type="project" value="TreeGrafter"/>
</dbReference>
<evidence type="ECO:0000313" key="6">
    <source>
        <dbReference type="Proteomes" id="UP000184248"/>
    </source>
</evidence>
<evidence type="ECO:0000256" key="1">
    <source>
        <dbReference type="ARBA" id="ARBA00022490"/>
    </source>
</evidence>
<dbReference type="AlphaFoldDB" id="A0A1M6WJV3"/>
<name>A0A1M6WJV3_9GAMM</name>
<comment type="function">
    <text evidence="4">Removes the pyruvyl group from chorismate, with concomitant aromatization of the ring, to provide 4-hydroxybenzoate (4HB) for the ubiquinone pathway.</text>
</comment>
<dbReference type="PANTHER" id="PTHR38683">
    <property type="entry name" value="CHORISMATE PYRUVATE-LYASE"/>
    <property type="match status" value="1"/>
</dbReference>
<comment type="pathway">
    <text evidence="4">Cofactor biosynthesis; ubiquinone biosynthesis.</text>
</comment>
<dbReference type="InterPro" id="IPR028978">
    <property type="entry name" value="Chorismate_lyase_/UTRA_dom_sf"/>
</dbReference>
<evidence type="ECO:0000256" key="2">
    <source>
        <dbReference type="ARBA" id="ARBA00022688"/>
    </source>
</evidence>
<gene>
    <name evidence="4" type="primary">ubiC</name>
    <name evidence="5" type="ORF">SAMN05192556_106183</name>
</gene>
<proteinExistence type="inferred from homology"/>
<keyword evidence="1 4" id="KW-0963">Cytoplasm</keyword>
<dbReference type="SUPFAM" id="SSF64288">
    <property type="entry name" value="Chorismate lyase-like"/>
    <property type="match status" value="1"/>
</dbReference>
<feature type="binding site" evidence="4">
    <location>
        <position position="164"/>
    </location>
    <ligand>
        <name>substrate</name>
    </ligand>
</feature>
<dbReference type="Pfam" id="PF04345">
    <property type="entry name" value="Chor_lyase"/>
    <property type="match status" value="1"/>
</dbReference>
<organism evidence="5 6">
    <name type="scientific">Halomonas caseinilytica</name>
    <dbReference type="NCBI Taxonomy" id="438744"/>
    <lineage>
        <taxon>Bacteria</taxon>
        <taxon>Pseudomonadati</taxon>
        <taxon>Pseudomonadota</taxon>
        <taxon>Gammaproteobacteria</taxon>
        <taxon>Oceanospirillales</taxon>
        <taxon>Halomonadaceae</taxon>
        <taxon>Halomonas</taxon>
    </lineage>
</organism>
<reference evidence="6" key="1">
    <citation type="submission" date="2016-11" db="EMBL/GenBank/DDBJ databases">
        <authorList>
            <person name="Varghese N."/>
            <person name="Submissions S."/>
        </authorList>
    </citation>
    <scope>NUCLEOTIDE SEQUENCE [LARGE SCALE GENOMIC DNA]</scope>
    <source>
        <strain evidence="6">ALO Sharm</strain>
    </source>
</reference>
<dbReference type="GO" id="GO:0008813">
    <property type="term" value="F:chorismate lyase activity"/>
    <property type="evidence" value="ECO:0007669"/>
    <property type="project" value="UniProtKB-UniRule"/>
</dbReference>
<dbReference type="Gene3D" id="3.40.1410.10">
    <property type="entry name" value="Chorismate lyase-like"/>
    <property type="match status" value="1"/>
</dbReference>
<protein>
    <recommendedName>
        <fullName evidence="4">Probable chorismate pyruvate-lyase</fullName>
        <shortName evidence="4">CL</shortName>
        <shortName evidence="4">CPL</shortName>
        <ecNumber evidence="4">4.1.3.40</ecNumber>
    </recommendedName>
</protein>
<dbReference type="UniPathway" id="UPA00232"/>
<keyword evidence="4" id="KW-0670">Pyruvate</keyword>
<keyword evidence="6" id="KW-1185">Reference proteome</keyword>
<keyword evidence="2 4" id="KW-0831">Ubiquinone biosynthesis</keyword>
<comment type="similarity">
    <text evidence="4">Belongs to the UbiC family.</text>
</comment>
<accession>A0A1M6WJV3</accession>
<comment type="catalytic activity">
    <reaction evidence="4">
        <text>chorismate = 4-hydroxybenzoate + pyruvate</text>
        <dbReference type="Rhea" id="RHEA:16505"/>
        <dbReference type="ChEBI" id="CHEBI:15361"/>
        <dbReference type="ChEBI" id="CHEBI:17879"/>
        <dbReference type="ChEBI" id="CHEBI:29748"/>
        <dbReference type="EC" id="4.1.3.40"/>
    </reaction>
</comment>
<dbReference type="Proteomes" id="UP000184248">
    <property type="component" value="Unassembled WGS sequence"/>
</dbReference>
<dbReference type="GO" id="GO:0042866">
    <property type="term" value="P:pyruvate biosynthetic process"/>
    <property type="evidence" value="ECO:0007669"/>
    <property type="project" value="UniProtKB-UniRule"/>
</dbReference>
<dbReference type="HAMAP" id="MF_01632">
    <property type="entry name" value="UbiC"/>
    <property type="match status" value="1"/>
</dbReference>
<dbReference type="EMBL" id="FRAL01000006">
    <property type="protein sequence ID" value="SHK94040.1"/>
    <property type="molecule type" value="Genomic_DNA"/>
</dbReference>
<dbReference type="GO" id="GO:0006744">
    <property type="term" value="P:ubiquinone biosynthetic process"/>
    <property type="evidence" value="ECO:0007669"/>
    <property type="project" value="UniProtKB-UniRule"/>
</dbReference>
<sequence>MRNDPSLEPRWRPLAAVRPDMSPSWWDWLATQDSLTERLIEAGHPRRFRVRLLDQRHGYPSRDESLALGLTMHQLAWVREVALCLDDRPWVMARSVAPLNPAHDHYRLERLGERSMGSWLFRQPDLERGPIEICATSGPFRDAEGPWGRRSILRHDRFTVLVQEFFQQAMVDDLGLPSR</sequence>
<keyword evidence="3 4" id="KW-0456">Lyase</keyword>